<dbReference type="KEGG" id="cheb:HH215_06845"/>
<sequence length="128" mass="15548">MKLIKPVFEILQDQKEIFENHWNLRSEAYELLSEEDIKDILIFTKQKLIELKNYIGTVKENKKTMECLYFYKDHVDLLLRYHLRKFDGYPGTYMYIYSELLLGAERYLNIKNELRRLGCIIEEDRSIT</sequence>
<gene>
    <name evidence="1" type="ORF">HH215_06845</name>
</gene>
<dbReference type="AlphaFoldDB" id="A0A7Z2VH35"/>
<reference evidence="1 2" key="1">
    <citation type="submission" date="2020-04" db="EMBL/GenBank/DDBJ databases">
        <title>Genome sequencing of novel species.</title>
        <authorList>
            <person name="Heo J."/>
            <person name="Kim S.-J."/>
            <person name="Kim J.-S."/>
            <person name="Hong S.-B."/>
            <person name="Kwon S.-W."/>
        </authorList>
    </citation>
    <scope>NUCLEOTIDE SEQUENCE [LARGE SCALE GENOMIC DNA]</scope>
    <source>
        <strain evidence="1 2">MFER-1</strain>
    </source>
</reference>
<keyword evidence="2" id="KW-1185">Reference proteome</keyword>
<proteinExistence type="predicted"/>
<accession>A0A7Z2VH35</accession>
<evidence type="ECO:0000313" key="1">
    <source>
        <dbReference type="EMBL" id="QJD82921.1"/>
    </source>
</evidence>
<dbReference type="Proteomes" id="UP000502248">
    <property type="component" value="Chromosome"/>
</dbReference>
<protein>
    <submittedName>
        <fullName evidence="1">Uncharacterized protein</fullName>
    </submittedName>
</protein>
<dbReference type="EMBL" id="CP051680">
    <property type="protein sequence ID" value="QJD82921.1"/>
    <property type="molecule type" value="Genomic_DNA"/>
</dbReference>
<dbReference type="RefSeq" id="WP_169279217.1">
    <property type="nucleotide sequence ID" value="NZ_CP051680.1"/>
</dbReference>
<evidence type="ECO:0000313" key="2">
    <source>
        <dbReference type="Proteomes" id="UP000502248"/>
    </source>
</evidence>
<name>A0A7Z2VH35_9BACL</name>
<organism evidence="1 2">
    <name type="scientific">Cohnella herbarum</name>
    <dbReference type="NCBI Taxonomy" id="2728023"/>
    <lineage>
        <taxon>Bacteria</taxon>
        <taxon>Bacillati</taxon>
        <taxon>Bacillota</taxon>
        <taxon>Bacilli</taxon>
        <taxon>Bacillales</taxon>
        <taxon>Paenibacillaceae</taxon>
        <taxon>Cohnella</taxon>
    </lineage>
</organism>